<gene>
    <name evidence="2" type="ORF">GA0061077_0222</name>
</gene>
<dbReference type="STRING" id="1505727.GA0061077_0222"/>
<keyword evidence="3" id="KW-1185">Reference proteome</keyword>
<evidence type="ECO:0000313" key="2">
    <source>
        <dbReference type="EMBL" id="SCC78353.1"/>
    </source>
</evidence>
<proteinExistence type="predicted"/>
<protein>
    <submittedName>
        <fullName evidence="2">Nicotinamide-nucleotide amidase</fullName>
    </submittedName>
</protein>
<feature type="domain" description="CinA C-terminal" evidence="1">
    <location>
        <begin position="37"/>
        <end position="198"/>
    </location>
</feature>
<dbReference type="Gene3D" id="3.90.950.20">
    <property type="entry name" value="CinA-like"/>
    <property type="match status" value="1"/>
</dbReference>
<organism evidence="2 3">
    <name type="scientific">Bifidobacterium commune</name>
    <dbReference type="NCBI Taxonomy" id="1505727"/>
    <lineage>
        <taxon>Bacteria</taxon>
        <taxon>Bacillati</taxon>
        <taxon>Actinomycetota</taxon>
        <taxon>Actinomycetes</taxon>
        <taxon>Bifidobacteriales</taxon>
        <taxon>Bifidobacteriaceae</taxon>
        <taxon>Bifidobacterium</taxon>
    </lineage>
</organism>
<dbReference type="Proteomes" id="UP000242610">
    <property type="component" value="Unassembled WGS sequence"/>
</dbReference>
<dbReference type="SUPFAM" id="SSF142433">
    <property type="entry name" value="CinA-like"/>
    <property type="match status" value="1"/>
</dbReference>
<evidence type="ECO:0000313" key="3">
    <source>
        <dbReference type="Proteomes" id="UP000242610"/>
    </source>
</evidence>
<dbReference type="InterPro" id="IPR008136">
    <property type="entry name" value="CinA_C"/>
</dbReference>
<accession>A0A1C4H098</accession>
<reference evidence="3" key="1">
    <citation type="submission" date="2016-08" db="EMBL/GenBank/DDBJ databases">
        <authorList>
            <person name="Varghese N."/>
            <person name="Submissions Spin"/>
        </authorList>
    </citation>
    <scope>NUCLEOTIDE SEQUENCE [LARGE SCALE GENOMIC DNA]</scope>
    <source>
        <strain evidence="3">R-52791</strain>
    </source>
</reference>
<dbReference type="Pfam" id="PF02464">
    <property type="entry name" value="CinA"/>
    <property type="match status" value="1"/>
</dbReference>
<dbReference type="EMBL" id="FMBL01000001">
    <property type="protein sequence ID" value="SCC78353.1"/>
    <property type="molecule type" value="Genomic_DNA"/>
</dbReference>
<dbReference type="InterPro" id="IPR036653">
    <property type="entry name" value="CinA-like_C"/>
</dbReference>
<dbReference type="NCBIfam" id="TIGR00199">
    <property type="entry name" value="PncC_domain"/>
    <property type="match status" value="1"/>
</dbReference>
<dbReference type="AlphaFoldDB" id="A0A1C4H098"/>
<name>A0A1C4H098_9BIFI</name>
<sequence length="205" mass="21437">MNRYKETSDGLSCSIQDMQGLIFSGTVDAVQNDCDVLAATILEMARAKGWKIAAAESLTAGLLADAFVRIPGASDVFLGSAVTYDINAKASVLGVDADLLRTEGAVHPEVARQMAFCAVRRYDQLQYDGHILGLSTTGVAGPGPDAGKPAGLVYVGVSAPTHIAGGSRETVAVKLHLSGTREEIRHLSVLNALRAVTELTLSLGE</sequence>
<evidence type="ECO:0000259" key="1">
    <source>
        <dbReference type="Pfam" id="PF02464"/>
    </source>
</evidence>